<dbReference type="NCBIfam" id="TIGR02050">
    <property type="entry name" value="gshA_cyan_rel"/>
    <property type="match status" value="1"/>
</dbReference>
<proteinExistence type="inferred from homology"/>
<keyword evidence="2 5" id="KW-0547">Nucleotide-binding</keyword>
<dbReference type="EMBL" id="VFOS01000004">
    <property type="protein sequence ID" value="TQL57426.1"/>
    <property type="molecule type" value="Genomic_DNA"/>
</dbReference>
<dbReference type="InterPro" id="IPR011793">
    <property type="entry name" value="YbdK"/>
</dbReference>
<dbReference type="EC" id="6.3.2.2" evidence="5"/>
<feature type="compositionally biased region" description="Pro residues" evidence="6">
    <location>
        <begin position="394"/>
        <end position="404"/>
    </location>
</feature>
<evidence type="ECO:0000256" key="2">
    <source>
        <dbReference type="ARBA" id="ARBA00022741"/>
    </source>
</evidence>
<evidence type="ECO:0000256" key="5">
    <source>
        <dbReference type="HAMAP-Rule" id="MF_01609"/>
    </source>
</evidence>
<dbReference type="InterPro" id="IPR000488">
    <property type="entry name" value="Death_dom"/>
</dbReference>
<dbReference type="Gene3D" id="3.30.590.20">
    <property type="match status" value="1"/>
</dbReference>
<organism evidence="8 9">
    <name type="scientific">Rarobacter faecitabidus</name>
    <dbReference type="NCBI Taxonomy" id="13243"/>
    <lineage>
        <taxon>Bacteria</taxon>
        <taxon>Bacillati</taxon>
        <taxon>Actinomycetota</taxon>
        <taxon>Actinomycetes</taxon>
        <taxon>Micrococcales</taxon>
        <taxon>Rarobacteraceae</taxon>
        <taxon>Rarobacter</taxon>
    </lineage>
</organism>
<evidence type="ECO:0000313" key="9">
    <source>
        <dbReference type="Proteomes" id="UP000315389"/>
    </source>
</evidence>
<comment type="catalytic activity">
    <reaction evidence="4 5">
        <text>L-cysteine + L-glutamate + ATP = gamma-L-glutamyl-L-cysteine + ADP + phosphate + H(+)</text>
        <dbReference type="Rhea" id="RHEA:13285"/>
        <dbReference type="ChEBI" id="CHEBI:15378"/>
        <dbReference type="ChEBI" id="CHEBI:29985"/>
        <dbReference type="ChEBI" id="CHEBI:30616"/>
        <dbReference type="ChEBI" id="CHEBI:35235"/>
        <dbReference type="ChEBI" id="CHEBI:43474"/>
        <dbReference type="ChEBI" id="CHEBI:58173"/>
        <dbReference type="ChEBI" id="CHEBI:456216"/>
        <dbReference type="EC" id="6.3.2.2"/>
    </reaction>
</comment>
<gene>
    <name evidence="8" type="ORF">FB461_2160</name>
</gene>
<dbReference type="AlphaFoldDB" id="A0A542ZAT3"/>
<accession>A0A542ZAT3</accession>
<evidence type="ECO:0000256" key="6">
    <source>
        <dbReference type="SAM" id="MobiDB-lite"/>
    </source>
</evidence>
<evidence type="ECO:0000256" key="4">
    <source>
        <dbReference type="ARBA" id="ARBA00048819"/>
    </source>
</evidence>
<keyword evidence="1 5" id="KW-0436">Ligase</keyword>
<dbReference type="InterPro" id="IPR050141">
    <property type="entry name" value="GCL_type2/YbdK_subfam"/>
</dbReference>
<dbReference type="Pfam" id="PF04107">
    <property type="entry name" value="GCS2"/>
    <property type="match status" value="1"/>
</dbReference>
<dbReference type="PANTHER" id="PTHR36510:SF1">
    <property type="entry name" value="GLUTAMATE--CYSTEINE LIGASE 2-RELATED"/>
    <property type="match status" value="1"/>
</dbReference>
<feature type="region of interest" description="Disordered" evidence="6">
    <location>
        <begin position="381"/>
        <end position="404"/>
    </location>
</feature>
<comment type="similarity">
    <text evidence="5">Belongs to the glutamate--cysteine ligase type 2 family. YbdK subfamily.</text>
</comment>
<reference evidence="8 9" key="1">
    <citation type="submission" date="2019-06" db="EMBL/GenBank/DDBJ databases">
        <title>Sequencing the genomes of 1000 actinobacteria strains.</title>
        <authorList>
            <person name="Klenk H.-P."/>
        </authorList>
    </citation>
    <scope>NUCLEOTIDE SEQUENCE [LARGE SCALE GENOMIC DNA]</scope>
    <source>
        <strain evidence="8 9">DSM 4813</strain>
    </source>
</reference>
<dbReference type="PROSITE" id="PS50017">
    <property type="entry name" value="DEATH_DOMAIN"/>
    <property type="match status" value="1"/>
</dbReference>
<protein>
    <recommendedName>
        <fullName evidence="5">Putative glutamate--cysteine ligase 2</fullName>
        <ecNumber evidence="5">6.3.2.2</ecNumber>
    </recommendedName>
    <alternativeName>
        <fullName evidence="5">Gamma-glutamylcysteine synthetase 2</fullName>
        <shortName evidence="5">GCS 2</shortName>
        <shortName evidence="5">Gamma-GCS 2</shortName>
    </alternativeName>
</protein>
<dbReference type="Proteomes" id="UP000315389">
    <property type="component" value="Unassembled WGS sequence"/>
</dbReference>
<feature type="domain" description="Death" evidence="7">
    <location>
        <begin position="1"/>
        <end position="55"/>
    </location>
</feature>
<dbReference type="PANTHER" id="PTHR36510">
    <property type="entry name" value="GLUTAMATE--CYSTEINE LIGASE 2-RELATED"/>
    <property type="match status" value="1"/>
</dbReference>
<dbReference type="HAMAP" id="MF_01609">
    <property type="entry name" value="Glu_cys_ligase_2"/>
    <property type="match status" value="1"/>
</dbReference>
<evidence type="ECO:0000259" key="7">
    <source>
        <dbReference type="PROSITE" id="PS50017"/>
    </source>
</evidence>
<dbReference type="GO" id="GO:0004357">
    <property type="term" value="F:glutamate-cysteine ligase activity"/>
    <property type="evidence" value="ECO:0007669"/>
    <property type="project" value="UniProtKB-EC"/>
</dbReference>
<dbReference type="InterPro" id="IPR006336">
    <property type="entry name" value="GCS2"/>
</dbReference>
<sequence length="404" mass="44087">MVDQVRANQRSFGVEEEYQLLNTWTGRPENRAAEIITALPELNGRAEREFLASELETATPVCHFAEQAESSLEDFRRRVALAAADQDVVLAGTGLPPVGGDTVASVTPKARYQAIDEAMRSAAAHQYSTGTHVHVEVPSRDVGIEVLARLAPWTPALLALSANSPVWNGEPSGFASWRHIMGLSWPTSGYPPAFHDASEYERVIAQLVDSGILLDSAMLTWTCRLSERYPTVELRIADAQLTAQDSVAFAVIVRALVERCVREWEQGVARPQIHPALLSGSTWLAARDGLQAELPDPLDGRPRSAFSVAERMANFVELELTRFGDSQRVDRYLDRLGETGGPAQVQLDHFADAGVHGLLDLYERGAAETLQDEEPAVIGTLPEIHESGTAETLPQPPRPEMSAG</sequence>
<evidence type="ECO:0000256" key="3">
    <source>
        <dbReference type="ARBA" id="ARBA00022840"/>
    </source>
</evidence>
<evidence type="ECO:0000256" key="1">
    <source>
        <dbReference type="ARBA" id="ARBA00022598"/>
    </source>
</evidence>
<dbReference type="GO" id="GO:0007165">
    <property type="term" value="P:signal transduction"/>
    <property type="evidence" value="ECO:0007669"/>
    <property type="project" value="InterPro"/>
</dbReference>
<keyword evidence="3 5" id="KW-0067">ATP-binding</keyword>
<evidence type="ECO:0000313" key="8">
    <source>
        <dbReference type="EMBL" id="TQL57426.1"/>
    </source>
</evidence>
<dbReference type="GO" id="GO:0005524">
    <property type="term" value="F:ATP binding"/>
    <property type="evidence" value="ECO:0007669"/>
    <property type="project" value="UniProtKB-KW"/>
</dbReference>
<dbReference type="SUPFAM" id="SSF55931">
    <property type="entry name" value="Glutamine synthetase/guanido kinase"/>
    <property type="match status" value="1"/>
</dbReference>
<keyword evidence="9" id="KW-1185">Reference proteome</keyword>
<dbReference type="GO" id="GO:0042398">
    <property type="term" value="P:modified amino acid biosynthetic process"/>
    <property type="evidence" value="ECO:0007669"/>
    <property type="project" value="InterPro"/>
</dbReference>
<name>A0A542ZAT3_RARFA</name>
<comment type="function">
    <text evidence="5">ATP-dependent carboxylate-amine ligase which exhibits weak glutamate--cysteine ligase activity.</text>
</comment>
<dbReference type="InterPro" id="IPR014746">
    <property type="entry name" value="Gln_synth/guanido_kin_cat_dom"/>
</dbReference>
<comment type="caution">
    <text evidence="8">The sequence shown here is derived from an EMBL/GenBank/DDBJ whole genome shotgun (WGS) entry which is preliminary data.</text>
</comment>